<protein>
    <submittedName>
        <fullName evidence="2">DUF3311 domain-containing protein</fullName>
    </submittedName>
</protein>
<feature type="transmembrane region" description="Helical" evidence="1">
    <location>
        <begin position="39"/>
        <end position="62"/>
    </location>
</feature>
<dbReference type="Pfam" id="PF11755">
    <property type="entry name" value="DUF3311"/>
    <property type="match status" value="1"/>
</dbReference>
<keyword evidence="1" id="KW-1133">Transmembrane helix</keyword>
<gene>
    <name evidence="2" type="ORF">LZC95_48210</name>
</gene>
<accession>A0ABZ2K695</accession>
<organism evidence="2 3">
    <name type="scientific">Pendulispora brunnea</name>
    <dbReference type="NCBI Taxonomy" id="2905690"/>
    <lineage>
        <taxon>Bacteria</taxon>
        <taxon>Pseudomonadati</taxon>
        <taxon>Myxococcota</taxon>
        <taxon>Myxococcia</taxon>
        <taxon>Myxococcales</taxon>
        <taxon>Sorangiineae</taxon>
        <taxon>Pendulisporaceae</taxon>
        <taxon>Pendulispora</taxon>
    </lineage>
</organism>
<sequence>MTPRIRYMLAAPLLAAPIIALLMPGIYNRTEPTLAGFPFFYWYQLLWVALTMCTMSGAYFLVVPAQKTRGKK</sequence>
<keyword evidence="1" id="KW-0812">Transmembrane</keyword>
<dbReference type="InterPro" id="IPR021741">
    <property type="entry name" value="DUF3311"/>
</dbReference>
<feature type="transmembrane region" description="Helical" evidence="1">
    <location>
        <begin position="7"/>
        <end position="27"/>
    </location>
</feature>
<name>A0ABZ2K695_9BACT</name>
<reference evidence="2 3" key="1">
    <citation type="submission" date="2021-12" db="EMBL/GenBank/DDBJ databases">
        <title>Discovery of the Pendulisporaceae a myxobacterial family with distinct sporulation behavior and unique specialized metabolism.</title>
        <authorList>
            <person name="Garcia R."/>
            <person name="Popoff A."/>
            <person name="Bader C.D."/>
            <person name="Loehr J."/>
            <person name="Walesch S."/>
            <person name="Walt C."/>
            <person name="Boldt J."/>
            <person name="Bunk B."/>
            <person name="Haeckl F.J.F.P.J."/>
            <person name="Gunesch A.P."/>
            <person name="Birkelbach J."/>
            <person name="Nuebel U."/>
            <person name="Pietschmann T."/>
            <person name="Bach T."/>
            <person name="Mueller R."/>
        </authorList>
    </citation>
    <scope>NUCLEOTIDE SEQUENCE [LARGE SCALE GENOMIC DNA]</scope>
    <source>
        <strain evidence="2 3">MSr12523</strain>
    </source>
</reference>
<evidence type="ECO:0000313" key="2">
    <source>
        <dbReference type="EMBL" id="WXA94218.1"/>
    </source>
</evidence>
<evidence type="ECO:0000313" key="3">
    <source>
        <dbReference type="Proteomes" id="UP001379533"/>
    </source>
</evidence>
<keyword evidence="3" id="KW-1185">Reference proteome</keyword>
<dbReference type="Proteomes" id="UP001379533">
    <property type="component" value="Chromosome"/>
</dbReference>
<dbReference type="RefSeq" id="WP_394844820.1">
    <property type="nucleotide sequence ID" value="NZ_CP089982.1"/>
</dbReference>
<evidence type="ECO:0000256" key="1">
    <source>
        <dbReference type="SAM" id="Phobius"/>
    </source>
</evidence>
<keyword evidence="1" id="KW-0472">Membrane</keyword>
<proteinExistence type="predicted"/>
<dbReference type="EMBL" id="CP089982">
    <property type="protein sequence ID" value="WXA94218.1"/>
    <property type="molecule type" value="Genomic_DNA"/>
</dbReference>